<dbReference type="InterPro" id="IPR029063">
    <property type="entry name" value="SAM-dependent_MTases_sf"/>
</dbReference>
<dbReference type="SUPFAM" id="SSF53335">
    <property type="entry name" value="S-adenosyl-L-methionine-dependent methyltransferases"/>
    <property type="match status" value="1"/>
</dbReference>
<gene>
    <name evidence="2" type="ORF">METZ01_LOCUS493075</name>
</gene>
<sequence>MYQKIILKILGLFDFFHQKKINDFLKQKGYKKFQIFFDVGAHKGETISKFLSIFDIESIYSFEASPVNFSELEKKLGDLKKKFYKTNIVVENIALGDKENIVKLKQLGESSSSTFSEINTNSVYFKRKRKYLSYSKENFFFREFEIKQVKLENYLIKNNLKNIDLLKIDTEGYE</sequence>
<dbReference type="InterPro" id="IPR006342">
    <property type="entry name" value="FkbM_mtfrase"/>
</dbReference>
<feature type="domain" description="Methyltransferase FkbM" evidence="1">
    <location>
        <begin position="38"/>
        <end position="174"/>
    </location>
</feature>
<evidence type="ECO:0000259" key="1">
    <source>
        <dbReference type="Pfam" id="PF05050"/>
    </source>
</evidence>
<organism evidence="2">
    <name type="scientific">marine metagenome</name>
    <dbReference type="NCBI Taxonomy" id="408172"/>
    <lineage>
        <taxon>unclassified sequences</taxon>
        <taxon>metagenomes</taxon>
        <taxon>ecological metagenomes</taxon>
    </lineage>
</organism>
<proteinExistence type="predicted"/>
<dbReference type="Pfam" id="PF05050">
    <property type="entry name" value="Methyltransf_21"/>
    <property type="match status" value="1"/>
</dbReference>
<dbReference type="AlphaFoldDB" id="A0A383D756"/>
<reference evidence="2" key="1">
    <citation type="submission" date="2018-05" db="EMBL/GenBank/DDBJ databases">
        <authorList>
            <person name="Lanie J.A."/>
            <person name="Ng W.-L."/>
            <person name="Kazmierczak K.M."/>
            <person name="Andrzejewski T.M."/>
            <person name="Davidsen T.M."/>
            <person name="Wayne K.J."/>
            <person name="Tettelin H."/>
            <person name="Glass J.I."/>
            <person name="Rusch D."/>
            <person name="Podicherti R."/>
            <person name="Tsui H.-C.T."/>
            <person name="Winkler M.E."/>
        </authorList>
    </citation>
    <scope>NUCLEOTIDE SEQUENCE</scope>
</reference>
<feature type="non-terminal residue" evidence="2">
    <location>
        <position position="174"/>
    </location>
</feature>
<dbReference type="Gene3D" id="3.40.50.150">
    <property type="entry name" value="Vaccinia Virus protein VP39"/>
    <property type="match status" value="1"/>
</dbReference>
<protein>
    <recommendedName>
        <fullName evidence="1">Methyltransferase FkbM domain-containing protein</fullName>
    </recommendedName>
</protein>
<dbReference type="NCBIfam" id="TIGR01444">
    <property type="entry name" value="fkbM_fam"/>
    <property type="match status" value="1"/>
</dbReference>
<accession>A0A383D756</accession>
<evidence type="ECO:0000313" key="2">
    <source>
        <dbReference type="EMBL" id="SVE40221.1"/>
    </source>
</evidence>
<name>A0A383D756_9ZZZZ</name>
<dbReference type="EMBL" id="UINC01214818">
    <property type="protein sequence ID" value="SVE40221.1"/>
    <property type="molecule type" value="Genomic_DNA"/>
</dbReference>